<name>A0A9Q0XU04_9SAUR</name>
<keyword evidence="3" id="KW-1185">Reference proteome</keyword>
<keyword evidence="1" id="KW-0472">Membrane</keyword>
<reference evidence="2" key="1">
    <citation type="journal article" date="2023" name="DNA Res.">
        <title>Chromosome-level genome assembly of Phrynocephalus forsythii using third-generation DNA sequencing and Hi-C analysis.</title>
        <authorList>
            <person name="Qi Y."/>
            <person name="Zhao W."/>
            <person name="Zhao Y."/>
            <person name="Niu C."/>
            <person name="Cao S."/>
            <person name="Zhang Y."/>
        </authorList>
    </citation>
    <scope>NUCLEOTIDE SEQUENCE</scope>
    <source>
        <tissue evidence="2">Muscle</tissue>
    </source>
</reference>
<dbReference type="Proteomes" id="UP001142489">
    <property type="component" value="Unassembled WGS sequence"/>
</dbReference>
<evidence type="ECO:0000313" key="2">
    <source>
        <dbReference type="EMBL" id="KAJ7327123.1"/>
    </source>
</evidence>
<evidence type="ECO:0000313" key="3">
    <source>
        <dbReference type="Proteomes" id="UP001142489"/>
    </source>
</evidence>
<keyword evidence="1" id="KW-0812">Transmembrane</keyword>
<feature type="transmembrane region" description="Helical" evidence="1">
    <location>
        <begin position="119"/>
        <end position="143"/>
    </location>
</feature>
<comment type="caution">
    <text evidence="2">The sequence shown here is derived from an EMBL/GenBank/DDBJ whole genome shotgun (WGS) entry which is preliminary data.</text>
</comment>
<accession>A0A9Q0XU04</accession>
<protein>
    <submittedName>
        <fullName evidence="2">Uncharacterized protein</fullName>
    </submittedName>
</protein>
<feature type="transmembrane region" description="Helical" evidence="1">
    <location>
        <begin position="80"/>
        <end position="99"/>
    </location>
</feature>
<dbReference type="EMBL" id="JAPFRF010000007">
    <property type="protein sequence ID" value="KAJ7327123.1"/>
    <property type="molecule type" value="Genomic_DNA"/>
</dbReference>
<organism evidence="2 3">
    <name type="scientific">Phrynocephalus forsythii</name>
    <dbReference type="NCBI Taxonomy" id="171643"/>
    <lineage>
        <taxon>Eukaryota</taxon>
        <taxon>Metazoa</taxon>
        <taxon>Chordata</taxon>
        <taxon>Craniata</taxon>
        <taxon>Vertebrata</taxon>
        <taxon>Euteleostomi</taxon>
        <taxon>Lepidosauria</taxon>
        <taxon>Squamata</taxon>
        <taxon>Bifurcata</taxon>
        <taxon>Unidentata</taxon>
        <taxon>Episquamata</taxon>
        <taxon>Toxicofera</taxon>
        <taxon>Iguania</taxon>
        <taxon>Acrodonta</taxon>
        <taxon>Agamidae</taxon>
        <taxon>Agaminae</taxon>
        <taxon>Phrynocephalus</taxon>
    </lineage>
</organism>
<gene>
    <name evidence="2" type="ORF">JRQ81_016882</name>
</gene>
<dbReference type="AlphaFoldDB" id="A0A9Q0XU04"/>
<evidence type="ECO:0000256" key="1">
    <source>
        <dbReference type="SAM" id="Phobius"/>
    </source>
</evidence>
<proteinExistence type="predicted"/>
<sequence>MFSPSFRSIQEEREHSGLSLSFSVEQPKTEGGEVPVWKNCLKATLPVNAFSWHFKIPGCLWSAAMGTGLEAAAARYGLGLGYLLQMVVLPALAILSASSPGSAAQGLFDQEQLEEMNEIASILYAVIFMHIFVYIVQASNILAI</sequence>
<keyword evidence="1" id="KW-1133">Transmembrane helix</keyword>